<comment type="caution">
    <text evidence="2">The sequence shown here is derived from an EMBL/GenBank/DDBJ whole genome shotgun (WGS) entry which is preliminary data.</text>
</comment>
<accession>A0A7W9WZM6</accession>
<proteinExistence type="predicted"/>
<dbReference type="PROSITE" id="PS51257">
    <property type="entry name" value="PROKAR_LIPOPROTEIN"/>
    <property type="match status" value="1"/>
</dbReference>
<sequence>MLILRARPNLTLFARAALLVALLAACGHNERDDIILDPTNNHAVSYWHDVGAATVNASAAVATTPEEQRPSFATDLATMHLAIYDAVSAIDGHYKPFLQGTSMSTAPGASMDAAVSAASYGVLRALFPNRTAQYQAAYDSYVATIPAGEAKTRGLALGAEVAAAIVANRSNDGRAIALAPYVPGTAPGAFRGLNPVSRFFPSIRPFTLTSTSQFRPPAPPALDSVAYATDLNEVKALGGAVSATRTSAQFETARFHTEAPAIFLTRNFGKFARTTPDVADAARLMAIIYVGYADAIGACFEAKYFYEAWRPLSAIPLADTDNNPATVPDPGWMPSMPTPNHPEYPAAHSCTAGALGELLRQYYGTEKVSFSFDSTVTGTTRTYTKTDAFAEESRIARIYGGMHFRYSTLAGAELGKQVANWTLQHQFGKRN</sequence>
<dbReference type="SUPFAM" id="SSF48317">
    <property type="entry name" value="Acid phosphatase/Vanadium-dependent haloperoxidase"/>
    <property type="match status" value="1"/>
</dbReference>
<feature type="chain" id="PRO_5030710210" description="Phosphatidic acid phosphatase type 2/haloperoxidase domain-containing protein" evidence="1">
    <location>
        <begin position="17"/>
        <end position="431"/>
    </location>
</feature>
<evidence type="ECO:0000313" key="3">
    <source>
        <dbReference type="Proteomes" id="UP000540787"/>
    </source>
</evidence>
<dbReference type="Proteomes" id="UP000540787">
    <property type="component" value="Unassembled WGS sequence"/>
</dbReference>
<evidence type="ECO:0008006" key="4">
    <source>
        <dbReference type="Google" id="ProtNLM"/>
    </source>
</evidence>
<dbReference type="EMBL" id="JACHBX010000002">
    <property type="protein sequence ID" value="MBB6133788.1"/>
    <property type="molecule type" value="Genomic_DNA"/>
</dbReference>
<organism evidence="2 3">
    <name type="scientific">Massilia aurea</name>
    <dbReference type="NCBI Taxonomy" id="373040"/>
    <lineage>
        <taxon>Bacteria</taxon>
        <taxon>Pseudomonadati</taxon>
        <taxon>Pseudomonadota</taxon>
        <taxon>Betaproteobacteria</taxon>
        <taxon>Burkholderiales</taxon>
        <taxon>Oxalobacteraceae</taxon>
        <taxon>Telluria group</taxon>
        <taxon>Massilia</taxon>
    </lineage>
</organism>
<name>A0A7W9WZM6_9BURK</name>
<keyword evidence="1" id="KW-0732">Signal</keyword>
<dbReference type="CDD" id="cd03398">
    <property type="entry name" value="PAP2_haloperoxidase"/>
    <property type="match status" value="1"/>
</dbReference>
<keyword evidence="3" id="KW-1185">Reference proteome</keyword>
<dbReference type="InterPro" id="IPR052559">
    <property type="entry name" value="V-haloperoxidase"/>
</dbReference>
<feature type="signal peptide" evidence="1">
    <location>
        <begin position="1"/>
        <end position="16"/>
    </location>
</feature>
<gene>
    <name evidence="2" type="ORF">HD842_001930</name>
</gene>
<dbReference type="Gene3D" id="1.10.606.20">
    <property type="match status" value="1"/>
</dbReference>
<protein>
    <recommendedName>
        <fullName evidence="4">Phosphatidic acid phosphatase type 2/haloperoxidase domain-containing protein</fullName>
    </recommendedName>
</protein>
<reference evidence="2 3" key="1">
    <citation type="submission" date="2020-08" db="EMBL/GenBank/DDBJ databases">
        <title>The Agave Microbiome: Exploring the role of microbial communities in plant adaptations to desert environments.</title>
        <authorList>
            <person name="Partida-Martinez L.P."/>
        </authorList>
    </citation>
    <scope>NUCLEOTIDE SEQUENCE [LARGE SCALE GENOMIC DNA]</scope>
    <source>
        <strain evidence="2 3">AT3.2</strain>
    </source>
</reference>
<evidence type="ECO:0000256" key="1">
    <source>
        <dbReference type="SAM" id="SignalP"/>
    </source>
</evidence>
<evidence type="ECO:0000313" key="2">
    <source>
        <dbReference type="EMBL" id="MBB6133788.1"/>
    </source>
</evidence>
<dbReference type="RefSeq" id="WP_183553815.1">
    <property type="nucleotide sequence ID" value="NZ_JACHBX010000002.1"/>
</dbReference>
<dbReference type="PANTHER" id="PTHR34599:SF1">
    <property type="entry name" value="PHOSPHATIDIC ACID PHOSPHATASE TYPE 2_HALOPEROXIDASE DOMAIN-CONTAINING PROTEIN"/>
    <property type="match status" value="1"/>
</dbReference>
<dbReference type="PANTHER" id="PTHR34599">
    <property type="entry name" value="PEROXIDASE-RELATED"/>
    <property type="match status" value="1"/>
</dbReference>
<dbReference type="AlphaFoldDB" id="A0A7W9WZM6"/>
<dbReference type="InterPro" id="IPR036938">
    <property type="entry name" value="PAP2/HPO_sf"/>
</dbReference>